<comment type="caution">
    <text evidence="3">The sequence shown here is derived from an EMBL/GenBank/DDBJ whole genome shotgun (WGS) entry which is preliminary data.</text>
</comment>
<gene>
    <name evidence="3" type="ORF">K6Y31_01385</name>
</gene>
<evidence type="ECO:0000313" key="3">
    <source>
        <dbReference type="EMBL" id="MCE2593468.1"/>
    </source>
</evidence>
<dbReference type="PANTHER" id="PTHR46118">
    <property type="entry name" value="PROTEIN ABHD11"/>
    <property type="match status" value="1"/>
</dbReference>
<dbReference type="PRINTS" id="PR00111">
    <property type="entry name" value="ABHYDROLASE"/>
</dbReference>
<dbReference type="PANTHER" id="PTHR46118:SF4">
    <property type="entry name" value="PROTEIN ABHD11"/>
    <property type="match status" value="1"/>
</dbReference>
<dbReference type="InterPro" id="IPR029058">
    <property type="entry name" value="AB_hydrolase_fold"/>
</dbReference>
<sequence>MQLNYKINGQGETVFLIHGLFGSLSNFGLLHQVLSHHYRVISIDVRNHGESPHHPSMAYEDMADDVLALAKLLGVKNFSLVGHSMGGKIAMMVTLKAPEKVDKLVVADMSPVNYEPRHQGVFAGLQAVAESDIKTRSEAQQYLANHVEEVGVQQFLLKSLYRFKDKMIWRYNLPALVNGYADIIAWPDTDQKFNGPTLFIKGQLSDYIIDDYWPHGRRYFPNAKIKMIMGTGHWLHAEKPVIFNKLVNDFLHATS</sequence>
<protein>
    <submittedName>
        <fullName evidence="3">Alpha/beta fold hydrolase</fullName>
    </submittedName>
</protein>
<dbReference type="RefSeq" id="WP_233051073.1">
    <property type="nucleotide sequence ID" value="NZ_JAIMJA010000001.1"/>
</dbReference>
<dbReference type="Pfam" id="PF00561">
    <property type="entry name" value="Abhydrolase_1"/>
    <property type="match status" value="1"/>
</dbReference>
<keyword evidence="4" id="KW-1185">Reference proteome</keyword>
<dbReference type="InterPro" id="IPR000639">
    <property type="entry name" value="Epox_hydrolase-like"/>
</dbReference>
<keyword evidence="1 3" id="KW-0378">Hydrolase</keyword>
<dbReference type="Gene3D" id="3.40.50.1820">
    <property type="entry name" value="alpha/beta hydrolase"/>
    <property type="match status" value="1"/>
</dbReference>
<evidence type="ECO:0000313" key="4">
    <source>
        <dbReference type="Proteomes" id="UP001201273"/>
    </source>
</evidence>
<proteinExistence type="predicted"/>
<dbReference type="EMBL" id="JAIMJA010000001">
    <property type="protein sequence ID" value="MCE2593468.1"/>
    <property type="molecule type" value="Genomic_DNA"/>
</dbReference>
<accession>A0ABS8W5I1</accession>
<dbReference type="GO" id="GO:0016787">
    <property type="term" value="F:hydrolase activity"/>
    <property type="evidence" value="ECO:0007669"/>
    <property type="project" value="UniProtKB-KW"/>
</dbReference>
<dbReference type="Proteomes" id="UP001201273">
    <property type="component" value="Unassembled WGS sequence"/>
</dbReference>
<feature type="domain" description="AB hydrolase-1" evidence="2">
    <location>
        <begin position="13"/>
        <end position="240"/>
    </location>
</feature>
<name>A0ABS8W5I1_9GAMM</name>
<evidence type="ECO:0000256" key="1">
    <source>
        <dbReference type="ARBA" id="ARBA00022801"/>
    </source>
</evidence>
<reference evidence="3 4" key="1">
    <citation type="journal article" date="2022" name="Environ. Microbiol. Rep.">
        <title>Eco-phylogenetic analyses reveal divergent evolution of vitamin B12 metabolism in the marine bacterial family 'Psychromonadaceae'.</title>
        <authorList>
            <person name="Jin X."/>
            <person name="Yang Y."/>
            <person name="Cao H."/>
            <person name="Gao B."/>
            <person name="Zhao Z."/>
        </authorList>
    </citation>
    <scope>NUCLEOTIDE SEQUENCE [LARGE SCALE GENOMIC DNA]</scope>
    <source>
        <strain evidence="3 4">MKS20</strain>
    </source>
</reference>
<organism evidence="3 4">
    <name type="scientific">Motilimonas cestriensis</name>
    <dbReference type="NCBI Taxonomy" id="2742685"/>
    <lineage>
        <taxon>Bacteria</taxon>
        <taxon>Pseudomonadati</taxon>
        <taxon>Pseudomonadota</taxon>
        <taxon>Gammaproteobacteria</taxon>
        <taxon>Alteromonadales</taxon>
        <taxon>Alteromonadales genera incertae sedis</taxon>
        <taxon>Motilimonas</taxon>
    </lineage>
</organism>
<evidence type="ECO:0000259" key="2">
    <source>
        <dbReference type="Pfam" id="PF00561"/>
    </source>
</evidence>
<dbReference type="SUPFAM" id="SSF53474">
    <property type="entry name" value="alpha/beta-Hydrolases"/>
    <property type="match status" value="1"/>
</dbReference>
<dbReference type="PRINTS" id="PR00412">
    <property type="entry name" value="EPOXHYDRLASE"/>
</dbReference>
<dbReference type="InterPro" id="IPR000073">
    <property type="entry name" value="AB_hydrolase_1"/>
</dbReference>